<dbReference type="SUPFAM" id="SSF81901">
    <property type="entry name" value="HCP-like"/>
    <property type="match status" value="1"/>
</dbReference>
<dbReference type="SUPFAM" id="SSF56112">
    <property type="entry name" value="Protein kinase-like (PK-like)"/>
    <property type="match status" value="1"/>
</dbReference>
<dbReference type="STRING" id="1348612.A0A397JLI5"/>
<sequence length="668" mass="77239">MPQEKTNEKEWKTWIDKLIIEDTIQKENIPFYQYSEFENVKMISGNVYKATFKISQKTIALKCVYLNDKFTLDNLINDIKIHRKLEIYDSILKLYGITKKKNISDYMIILEYADEGSLRQYLKTNFQKLNWNIKLNLSKEIANTLMYLHSNEITHGKLNSENILVHNGGIKLNVFRIINCISESDPIQYKDPQYLGNFYMIGKNKSSDIFSLGIILWEISIGNPAFELKFSSNIDLLNSVKGKREIIIPGTPSKYKETYTDCWKHDEISRPNISQVVKNLSEIIISDTSFENVEPRPYNVKDEIISVKLEKLNMQNEEPTIKPGPTFVDVSSDINVFIKDLFEFFIDLRKKQFHEMRPIMIKNYIREHKKNPVEILYEMIRHPSHHLFTCLIGFFYEYGIGTVVDYQMAFKFFNLAANEIIETSSSNSSSLKKLYDINKEMGAISLANMYSDGLGVEKDTKKAFQIYYKFAAKGSLIALGAIAYCYDEGHGVEKNEEKAFELYLKSAKKGSIGSQYNVGLCYMRGTGTVKDKAKGFQWILKSACAGNAIAIREIGYCYNNGKGVVKDRKEAFKWILKAAEEGFSMAQRNLGYFYENGYGIDENREKAFEWYKKAAEGGSINGQYMIGRFFFDEYETKKDIVKAIYWLNKAKENGDTDANELLEFIIRR</sequence>
<evidence type="ECO:0000313" key="3">
    <source>
        <dbReference type="Proteomes" id="UP000266861"/>
    </source>
</evidence>
<gene>
    <name evidence="2" type="ORF">Glove_66g47</name>
</gene>
<name>A0A397JLI5_9GLOM</name>
<dbReference type="SMART" id="SM00671">
    <property type="entry name" value="SEL1"/>
    <property type="match status" value="7"/>
</dbReference>
<accession>A0A397JLI5</accession>
<dbReference type="InterPro" id="IPR001245">
    <property type="entry name" value="Ser-Thr/Tyr_kinase_cat_dom"/>
</dbReference>
<dbReference type="InterPro" id="IPR000719">
    <property type="entry name" value="Prot_kinase_dom"/>
</dbReference>
<dbReference type="InterPro" id="IPR011990">
    <property type="entry name" value="TPR-like_helical_dom_sf"/>
</dbReference>
<dbReference type="AlphaFoldDB" id="A0A397JLI5"/>
<dbReference type="InterPro" id="IPR006597">
    <property type="entry name" value="Sel1-like"/>
</dbReference>
<dbReference type="EMBL" id="PQFF01000063">
    <property type="protein sequence ID" value="RHZ85380.1"/>
    <property type="molecule type" value="Genomic_DNA"/>
</dbReference>
<dbReference type="PANTHER" id="PTHR43628:SF1">
    <property type="entry name" value="CHITIN SYNTHASE REGULATORY FACTOR 2-RELATED"/>
    <property type="match status" value="1"/>
</dbReference>
<reference evidence="2 3" key="1">
    <citation type="submission" date="2018-08" db="EMBL/GenBank/DDBJ databases">
        <title>Genome and evolution of the arbuscular mycorrhizal fungus Diversispora epigaea (formerly Glomus versiforme) and its bacterial endosymbionts.</title>
        <authorList>
            <person name="Sun X."/>
            <person name="Fei Z."/>
            <person name="Harrison M."/>
        </authorList>
    </citation>
    <scope>NUCLEOTIDE SEQUENCE [LARGE SCALE GENOMIC DNA]</scope>
    <source>
        <strain evidence="2 3">IT104</strain>
    </source>
</reference>
<organism evidence="2 3">
    <name type="scientific">Diversispora epigaea</name>
    <dbReference type="NCBI Taxonomy" id="1348612"/>
    <lineage>
        <taxon>Eukaryota</taxon>
        <taxon>Fungi</taxon>
        <taxon>Fungi incertae sedis</taxon>
        <taxon>Mucoromycota</taxon>
        <taxon>Glomeromycotina</taxon>
        <taxon>Glomeromycetes</taxon>
        <taxon>Diversisporales</taxon>
        <taxon>Diversisporaceae</taxon>
        <taxon>Diversispora</taxon>
    </lineage>
</organism>
<evidence type="ECO:0000313" key="2">
    <source>
        <dbReference type="EMBL" id="RHZ85380.1"/>
    </source>
</evidence>
<evidence type="ECO:0000259" key="1">
    <source>
        <dbReference type="PROSITE" id="PS50011"/>
    </source>
</evidence>
<dbReference type="Gene3D" id="1.25.40.10">
    <property type="entry name" value="Tetratricopeptide repeat domain"/>
    <property type="match status" value="1"/>
</dbReference>
<feature type="domain" description="Protein kinase" evidence="1">
    <location>
        <begin position="37"/>
        <end position="284"/>
    </location>
</feature>
<dbReference type="OrthoDB" id="9922773at2759"/>
<dbReference type="InterPro" id="IPR011009">
    <property type="entry name" value="Kinase-like_dom_sf"/>
</dbReference>
<dbReference type="PROSITE" id="PS50011">
    <property type="entry name" value="PROTEIN_KINASE_DOM"/>
    <property type="match status" value="1"/>
</dbReference>
<protein>
    <recommendedName>
        <fullName evidence="1">Protein kinase domain-containing protein</fullName>
    </recommendedName>
</protein>
<dbReference type="Pfam" id="PF08238">
    <property type="entry name" value="Sel1"/>
    <property type="match status" value="7"/>
</dbReference>
<dbReference type="PANTHER" id="PTHR43628">
    <property type="entry name" value="ACTIVATOR OF C KINASE PROTEIN 1-RELATED"/>
    <property type="match status" value="1"/>
</dbReference>
<proteinExistence type="predicted"/>
<dbReference type="InterPro" id="IPR052945">
    <property type="entry name" value="Mitotic_Regulator"/>
</dbReference>
<dbReference type="Pfam" id="PF07714">
    <property type="entry name" value="PK_Tyr_Ser-Thr"/>
    <property type="match status" value="1"/>
</dbReference>
<dbReference type="GO" id="GO:0004672">
    <property type="term" value="F:protein kinase activity"/>
    <property type="evidence" value="ECO:0007669"/>
    <property type="project" value="InterPro"/>
</dbReference>
<keyword evidence="3" id="KW-1185">Reference proteome</keyword>
<dbReference type="Gene3D" id="1.10.510.10">
    <property type="entry name" value="Transferase(Phosphotransferase) domain 1"/>
    <property type="match status" value="1"/>
</dbReference>
<dbReference type="GO" id="GO:0005524">
    <property type="term" value="F:ATP binding"/>
    <property type="evidence" value="ECO:0007669"/>
    <property type="project" value="InterPro"/>
</dbReference>
<comment type="caution">
    <text evidence="2">The sequence shown here is derived from an EMBL/GenBank/DDBJ whole genome shotgun (WGS) entry which is preliminary data.</text>
</comment>
<dbReference type="Proteomes" id="UP000266861">
    <property type="component" value="Unassembled WGS sequence"/>
</dbReference>